<feature type="compositionally biased region" description="Acidic residues" evidence="1">
    <location>
        <begin position="527"/>
        <end position="536"/>
    </location>
</feature>
<dbReference type="SUPFAM" id="SSF56112">
    <property type="entry name" value="Protein kinase-like (PK-like)"/>
    <property type="match status" value="1"/>
</dbReference>
<feature type="region of interest" description="Disordered" evidence="1">
    <location>
        <begin position="1"/>
        <end position="56"/>
    </location>
</feature>
<protein>
    <recommendedName>
        <fullName evidence="2">Aminoglycoside phosphotransferase domain-containing protein</fullName>
    </recommendedName>
</protein>
<evidence type="ECO:0000313" key="4">
    <source>
        <dbReference type="Proteomes" id="UP000578531"/>
    </source>
</evidence>
<accession>A0A8H6FWU1</accession>
<evidence type="ECO:0000259" key="2">
    <source>
        <dbReference type="Pfam" id="PF01636"/>
    </source>
</evidence>
<organism evidence="3 4">
    <name type="scientific">Letharia columbiana</name>
    <dbReference type="NCBI Taxonomy" id="112416"/>
    <lineage>
        <taxon>Eukaryota</taxon>
        <taxon>Fungi</taxon>
        <taxon>Dikarya</taxon>
        <taxon>Ascomycota</taxon>
        <taxon>Pezizomycotina</taxon>
        <taxon>Lecanoromycetes</taxon>
        <taxon>OSLEUM clade</taxon>
        <taxon>Lecanoromycetidae</taxon>
        <taxon>Lecanorales</taxon>
        <taxon>Lecanorineae</taxon>
        <taxon>Parmeliaceae</taxon>
        <taxon>Letharia</taxon>
    </lineage>
</organism>
<feature type="compositionally biased region" description="Basic and acidic residues" evidence="1">
    <location>
        <begin position="511"/>
        <end position="520"/>
    </location>
</feature>
<dbReference type="InterPro" id="IPR051678">
    <property type="entry name" value="AGP_Transferase"/>
</dbReference>
<dbReference type="PANTHER" id="PTHR21310:SF56">
    <property type="entry name" value="AMINOGLYCOSIDE PHOSPHOTRANSFERASE DOMAIN-CONTAINING PROTEIN"/>
    <property type="match status" value="1"/>
</dbReference>
<name>A0A8H6FWU1_9LECA</name>
<dbReference type="PANTHER" id="PTHR21310">
    <property type="entry name" value="AMINOGLYCOSIDE PHOSPHOTRANSFERASE-RELATED-RELATED"/>
    <property type="match status" value="1"/>
</dbReference>
<dbReference type="AlphaFoldDB" id="A0A8H6FWU1"/>
<dbReference type="InterPro" id="IPR002575">
    <property type="entry name" value="Aminoglycoside_PTrfase"/>
</dbReference>
<dbReference type="OrthoDB" id="10003767at2759"/>
<feature type="region of interest" description="Disordered" evidence="1">
    <location>
        <begin position="511"/>
        <end position="545"/>
    </location>
</feature>
<keyword evidence="4" id="KW-1185">Reference proteome</keyword>
<sequence>MESTATPAADSKQFPGNGPLIRPASDSEDVFQPANESFPPANTDIMDTSGEEAITEPQRDSQEKLQLANKSSPVSSSISVDSRTSTLEYSQEPFDQYQVRVKELCHVLWPAESRIATPESRMGGVTKTRILEAVRIKKLRRFLFSSSETDKEFIIERLVGGTYNRIVGVIVKNTGTIEPQNLVLRVPRPQMAELGYIEREVAILRYVRQNTTLPVADVISFDATANNPLESGYVVQSRLPGVSLHTIWDELTHEQRCKVAQEVGKTILALQAVKSSSPGIVEASVADDGTHTFLVRQFDIKSAYDDDWKSKIPLHVSNEEMETTTQTPLDWFGTQFGRWLAHELLDNPAQILYWDYQLQFVQAAKEMADIGFLGDGQNCLCHFDFAARNVMVQILPNGSPTISGIVDWDSAVFAPTFVSCAPPSWLWTDQIKYDTDGNEVESEPTTAEQEEIKEKFEEVVGFDWEWFAYQPGFRLARELFYFAQHGNQDGSATIRAQNFLKEWAALYDSKMNPKDEDRNSKGSTGGDDTEEDEAMEEAQPNAASE</sequence>
<dbReference type="Gene3D" id="3.90.1200.10">
    <property type="match status" value="1"/>
</dbReference>
<dbReference type="InterPro" id="IPR011009">
    <property type="entry name" value="Kinase-like_dom_sf"/>
</dbReference>
<gene>
    <name evidence="3" type="ORF">HO173_005550</name>
</gene>
<dbReference type="Pfam" id="PF01636">
    <property type="entry name" value="APH"/>
    <property type="match status" value="1"/>
</dbReference>
<dbReference type="EMBL" id="JACCJC010000020">
    <property type="protein sequence ID" value="KAF6236297.1"/>
    <property type="molecule type" value="Genomic_DNA"/>
</dbReference>
<dbReference type="GeneID" id="59287212"/>
<evidence type="ECO:0000256" key="1">
    <source>
        <dbReference type="SAM" id="MobiDB-lite"/>
    </source>
</evidence>
<proteinExistence type="predicted"/>
<dbReference type="RefSeq" id="XP_037165647.1">
    <property type="nucleotide sequence ID" value="XM_037307465.1"/>
</dbReference>
<feature type="domain" description="Aminoglycoside phosphotransferase" evidence="2">
    <location>
        <begin position="160"/>
        <end position="415"/>
    </location>
</feature>
<dbReference type="Proteomes" id="UP000578531">
    <property type="component" value="Unassembled WGS sequence"/>
</dbReference>
<comment type="caution">
    <text evidence="3">The sequence shown here is derived from an EMBL/GenBank/DDBJ whole genome shotgun (WGS) entry which is preliminary data.</text>
</comment>
<reference evidence="3 4" key="1">
    <citation type="journal article" date="2020" name="Genomics">
        <title>Complete, high-quality genomes from long-read metagenomic sequencing of two wolf lichen thalli reveals enigmatic genome architecture.</title>
        <authorList>
            <person name="McKenzie S.K."/>
            <person name="Walston R.F."/>
            <person name="Allen J.L."/>
        </authorList>
    </citation>
    <scope>NUCLEOTIDE SEQUENCE [LARGE SCALE GENOMIC DNA]</scope>
    <source>
        <strain evidence="3">WasteWater2</strain>
    </source>
</reference>
<evidence type="ECO:0000313" key="3">
    <source>
        <dbReference type="EMBL" id="KAF6236297.1"/>
    </source>
</evidence>